<dbReference type="EMBL" id="GL870876">
    <property type="protein sequence ID" value="EIJ89705.1"/>
    <property type="molecule type" value="Genomic_DNA"/>
</dbReference>
<evidence type="ECO:0000313" key="2">
    <source>
        <dbReference type="EMBL" id="EIJ89705.1"/>
    </source>
</evidence>
<organism evidence="2 3">
    <name type="scientific">Nematocida parisii (strain ERTm3)</name>
    <name type="common">Nematode killer fungus</name>
    <dbReference type="NCBI Taxonomy" id="935791"/>
    <lineage>
        <taxon>Eukaryota</taxon>
        <taxon>Fungi</taxon>
        <taxon>Fungi incertae sedis</taxon>
        <taxon>Microsporidia</taxon>
        <taxon>Nematocida</taxon>
    </lineage>
</organism>
<keyword evidence="1" id="KW-0812">Transmembrane</keyword>
<evidence type="ECO:0000256" key="1">
    <source>
        <dbReference type="SAM" id="Phobius"/>
    </source>
</evidence>
<evidence type="ECO:0000313" key="3">
    <source>
        <dbReference type="Proteomes" id="UP000002872"/>
    </source>
</evidence>
<dbReference type="VEuPathDB" id="MicrosporidiaDB:NEQG_00475"/>
<dbReference type="HOGENOM" id="CLU_1390583_0_0_1"/>
<name>I3EKF8_NEMP3</name>
<reference evidence="2" key="1">
    <citation type="submission" date="2011-01" db="EMBL/GenBank/DDBJ databases">
        <title>The Genome Sequence of Nematocida parisii strain ERTm3.</title>
        <authorList>
            <consortium name="The Broad Institute Genome Sequencing Platform"/>
            <consortium name="The Broad Institute Genome Sequencing Center for Infectious Disease"/>
            <person name="Cuomo C."/>
            <person name="Troemel E."/>
            <person name="Young S.K."/>
            <person name="Zeng Q."/>
            <person name="Gargeya S."/>
            <person name="Fitzgerald M."/>
            <person name="Haas B."/>
            <person name="Abouelleil A."/>
            <person name="Alvarado L."/>
            <person name="Arachchi H.M."/>
            <person name="Berlin A."/>
            <person name="Chapman S.B."/>
            <person name="Gearin G."/>
            <person name="Goldberg J."/>
            <person name="Griggs A."/>
            <person name="Gujja S."/>
            <person name="Hansen M."/>
            <person name="Heiman D."/>
            <person name="Howarth C."/>
            <person name="Larimer J."/>
            <person name="Lui A."/>
            <person name="MacDonald P.J.P."/>
            <person name="McCowen C."/>
            <person name="Montmayeur A."/>
            <person name="Murphy C."/>
            <person name="Neiman D."/>
            <person name="Pearson M."/>
            <person name="Priest M."/>
            <person name="Roberts A."/>
            <person name="Saif S."/>
            <person name="Shea T."/>
            <person name="Sisk P."/>
            <person name="Stolte C."/>
            <person name="Sykes S."/>
            <person name="Wortman J."/>
            <person name="Nusbaum C."/>
            <person name="Birren B."/>
        </authorList>
    </citation>
    <scope>NUCLEOTIDE SEQUENCE</scope>
    <source>
        <strain evidence="2">ERTm3</strain>
    </source>
</reference>
<gene>
    <name evidence="2" type="ORF">NEQG_00475</name>
</gene>
<feature type="transmembrane region" description="Helical" evidence="1">
    <location>
        <begin position="132"/>
        <end position="155"/>
    </location>
</feature>
<feature type="transmembrane region" description="Helical" evidence="1">
    <location>
        <begin position="12"/>
        <end position="30"/>
    </location>
</feature>
<dbReference type="InParanoid" id="I3EKF8"/>
<accession>I3EKF8</accession>
<keyword evidence="3" id="KW-1185">Reference proteome</keyword>
<keyword evidence="1" id="KW-0472">Membrane</keyword>
<dbReference type="OrthoDB" id="2188943at2759"/>
<dbReference type="AlphaFoldDB" id="I3EKF8"/>
<dbReference type="OMA" id="IHSARIF"/>
<proteinExistence type="predicted"/>
<protein>
    <submittedName>
        <fullName evidence="2">Uncharacterized protein</fullName>
    </submittedName>
</protein>
<sequence length="196" mass="21791">MPNTKEKLSTEFLRYAVSTGVFGMGMSLGVQSPAALMNIHSARIFLTIQDVKEQWTYSGMDLPRTLTSVGSVLSSSVILVSGYSRAARVTESAYLAMEAFCKIEQWVNIWKVKRAQSVPSNQLMTIYSKASFSAVISVVELLSFMFSIWPVYFLANVLKGSHFLYTTLYALFKNSSQNSGTGKKKIDMLISACFKQ</sequence>
<dbReference type="Proteomes" id="UP000002872">
    <property type="component" value="Unassembled WGS sequence"/>
</dbReference>
<keyword evidence="1" id="KW-1133">Transmembrane helix</keyword>